<accession>A0A2G8JYJ7</accession>
<dbReference type="STRING" id="307972.A0A2G8JYJ7"/>
<keyword evidence="5" id="KW-0378">Hydrolase</keyword>
<evidence type="ECO:0000313" key="10">
    <source>
        <dbReference type="Proteomes" id="UP000230750"/>
    </source>
</evidence>
<dbReference type="InterPro" id="IPR039121">
    <property type="entry name" value="NUDT19"/>
</dbReference>
<dbReference type="OrthoDB" id="1695362at2759"/>
<dbReference type="PANTHER" id="PTHR12318:SF0">
    <property type="entry name" value="ACYL-COENZYME A DIPHOSPHATASE NUDT19"/>
    <property type="match status" value="1"/>
</dbReference>
<comment type="caution">
    <text evidence="9">The sequence shown here is derived from an EMBL/GenBank/DDBJ whole genome shotgun (WGS) entry which is preliminary data.</text>
</comment>
<evidence type="ECO:0000256" key="5">
    <source>
        <dbReference type="ARBA" id="ARBA00022801"/>
    </source>
</evidence>
<dbReference type="InterPro" id="IPR015797">
    <property type="entry name" value="NUDIX_hydrolase-like_dom_sf"/>
</dbReference>
<name>A0A2G8JYJ7_STIJA</name>
<dbReference type="EMBL" id="MRZV01001077">
    <property type="protein sequence ID" value="PIK40851.1"/>
    <property type="molecule type" value="Genomic_DNA"/>
</dbReference>
<dbReference type="GO" id="GO:0046872">
    <property type="term" value="F:metal ion binding"/>
    <property type="evidence" value="ECO:0007669"/>
    <property type="project" value="UniProtKB-KW"/>
</dbReference>
<feature type="domain" description="Nudix hydrolase" evidence="8">
    <location>
        <begin position="17"/>
        <end position="270"/>
    </location>
</feature>
<evidence type="ECO:0000256" key="2">
    <source>
        <dbReference type="ARBA" id="ARBA00001946"/>
    </source>
</evidence>
<dbReference type="CDD" id="cd18870">
    <property type="entry name" value="NUDIX_AcylCoAdiphos_Nudt19"/>
    <property type="match status" value="1"/>
</dbReference>
<evidence type="ECO:0000256" key="7">
    <source>
        <dbReference type="ARBA" id="ARBA00023211"/>
    </source>
</evidence>
<protein>
    <submittedName>
        <fullName evidence="9">Putative nucleoside diphosphate-linked moiety X motif 19, mitochondrial-like</fullName>
    </submittedName>
</protein>
<keyword evidence="6" id="KW-0460">Magnesium</keyword>
<dbReference type="PANTHER" id="PTHR12318">
    <property type="entry name" value="TESTOSTERONE-REGULATED PROTEIN RP2"/>
    <property type="match status" value="1"/>
</dbReference>
<proteinExistence type="inferred from homology"/>
<dbReference type="GO" id="GO:0016818">
    <property type="term" value="F:hydrolase activity, acting on acid anhydrides, in phosphorus-containing anhydrides"/>
    <property type="evidence" value="ECO:0007669"/>
    <property type="project" value="InterPro"/>
</dbReference>
<sequence length="382" mass="44093">MSDVVKSDTTKQSLNRPWREAATLVIASKNDTPCISPRTATFDYRILLLQRDSQSRSFAGASVFPGGVVDPADFSPKWFQLFSRLGIWRGDDFGWSHMKGKPRAGPIAAQRDEGLLPNDVAFRICAIRETFEESGILLAVNEADVKYSISRMKNKQFVPSTSYCDSMNVRAYDNEWRRRVHDDAYQFLEMCMYLDVYPNIWSLFELSTVLTPPITSRRYDTIFYICSLEKEPYAEVDQKEMIDLQWLTPAEAIRKHCRHEIQLPMPQISECARLLDYRNISEIQGYAVGQMDQGMLAEVPAPIKLKDAFLRVLPGDDCYPGEVKYLQMEESEEENLKRCKNLNRYTYRSDGHFTLICNVTPLFGQRPPRDIDSRDWLDEAKL</sequence>
<evidence type="ECO:0000259" key="8">
    <source>
        <dbReference type="PROSITE" id="PS51462"/>
    </source>
</evidence>
<evidence type="ECO:0000256" key="1">
    <source>
        <dbReference type="ARBA" id="ARBA00001936"/>
    </source>
</evidence>
<dbReference type="Gene3D" id="3.90.79.10">
    <property type="entry name" value="Nucleoside Triphosphate Pyrophosphohydrolase"/>
    <property type="match status" value="1"/>
</dbReference>
<dbReference type="AlphaFoldDB" id="A0A2G8JYJ7"/>
<evidence type="ECO:0000256" key="4">
    <source>
        <dbReference type="ARBA" id="ARBA00022723"/>
    </source>
</evidence>
<evidence type="ECO:0000256" key="6">
    <source>
        <dbReference type="ARBA" id="ARBA00022842"/>
    </source>
</evidence>
<evidence type="ECO:0000256" key="3">
    <source>
        <dbReference type="ARBA" id="ARBA00005582"/>
    </source>
</evidence>
<dbReference type="GO" id="GO:0005739">
    <property type="term" value="C:mitochondrion"/>
    <property type="evidence" value="ECO:0007669"/>
    <property type="project" value="TreeGrafter"/>
</dbReference>
<organism evidence="9 10">
    <name type="scientific">Stichopus japonicus</name>
    <name type="common">Sea cucumber</name>
    <dbReference type="NCBI Taxonomy" id="307972"/>
    <lineage>
        <taxon>Eukaryota</taxon>
        <taxon>Metazoa</taxon>
        <taxon>Echinodermata</taxon>
        <taxon>Eleutherozoa</taxon>
        <taxon>Echinozoa</taxon>
        <taxon>Holothuroidea</taxon>
        <taxon>Aspidochirotacea</taxon>
        <taxon>Aspidochirotida</taxon>
        <taxon>Stichopodidae</taxon>
        <taxon>Apostichopus</taxon>
    </lineage>
</organism>
<reference evidence="9 10" key="1">
    <citation type="journal article" date="2017" name="PLoS Biol.">
        <title>The sea cucumber genome provides insights into morphological evolution and visceral regeneration.</title>
        <authorList>
            <person name="Zhang X."/>
            <person name="Sun L."/>
            <person name="Yuan J."/>
            <person name="Sun Y."/>
            <person name="Gao Y."/>
            <person name="Zhang L."/>
            <person name="Li S."/>
            <person name="Dai H."/>
            <person name="Hamel J.F."/>
            <person name="Liu C."/>
            <person name="Yu Y."/>
            <person name="Liu S."/>
            <person name="Lin W."/>
            <person name="Guo K."/>
            <person name="Jin S."/>
            <person name="Xu P."/>
            <person name="Storey K.B."/>
            <person name="Huan P."/>
            <person name="Zhang T."/>
            <person name="Zhou Y."/>
            <person name="Zhang J."/>
            <person name="Lin C."/>
            <person name="Li X."/>
            <person name="Xing L."/>
            <person name="Huo D."/>
            <person name="Sun M."/>
            <person name="Wang L."/>
            <person name="Mercier A."/>
            <person name="Li F."/>
            <person name="Yang H."/>
            <person name="Xiang J."/>
        </authorList>
    </citation>
    <scope>NUCLEOTIDE SEQUENCE [LARGE SCALE GENOMIC DNA]</scope>
    <source>
        <strain evidence="9">Shaxun</strain>
        <tissue evidence="9">Muscle</tissue>
    </source>
</reference>
<keyword evidence="4" id="KW-0479">Metal-binding</keyword>
<keyword evidence="10" id="KW-1185">Reference proteome</keyword>
<dbReference type="PROSITE" id="PS51462">
    <property type="entry name" value="NUDIX"/>
    <property type="match status" value="1"/>
</dbReference>
<dbReference type="SUPFAM" id="SSF55811">
    <property type="entry name" value="Nudix"/>
    <property type="match status" value="1"/>
</dbReference>
<dbReference type="InterPro" id="IPR000086">
    <property type="entry name" value="NUDIX_hydrolase_dom"/>
</dbReference>
<dbReference type="Proteomes" id="UP000230750">
    <property type="component" value="Unassembled WGS sequence"/>
</dbReference>
<comment type="cofactor">
    <cofactor evidence="1">
        <name>Mn(2+)</name>
        <dbReference type="ChEBI" id="CHEBI:29035"/>
    </cofactor>
</comment>
<gene>
    <name evidence="9" type="ORF">BSL78_22281</name>
</gene>
<keyword evidence="7" id="KW-0464">Manganese</keyword>
<comment type="similarity">
    <text evidence="3">Belongs to the Nudix hydrolase family.</text>
</comment>
<evidence type="ECO:0000313" key="9">
    <source>
        <dbReference type="EMBL" id="PIK40851.1"/>
    </source>
</evidence>
<comment type="cofactor">
    <cofactor evidence="2">
        <name>Mg(2+)</name>
        <dbReference type="ChEBI" id="CHEBI:18420"/>
    </cofactor>
</comment>